<accession>A0ABV2AFX8</accession>
<dbReference type="Proteomes" id="UP001439008">
    <property type="component" value="Unassembled WGS sequence"/>
</dbReference>
<protein>
    <submittedName>
        <fullName evidence="2">Uncharacterized protein</fullName>
    </submittedName>
</protein>
<evidence type="ECO:0000256" key="1">
    <source>
        <dbReference type="SAM" id="MobiDB-lite"/>
    </source>
</evidence>
<gene>
    <name evidence="2" type="ORF">MHBO_000167</name>
</gene>
<evidence type="ECO:0000313" key="2">
    <source>
        <dbReference type="EMBL" id="MES1918157.1"/>
    </source>
</evidence>
<feature type="compositionally biased region" description="Basic and acidic residues" evidence="1">
    <location>
        <begin position="76"/>
        <end position="91"/>
    </location>
</feature>
<name>A0ABV2AFX8_9EUKA</name>
<feature type="region of interest" description="Disordered" evidence="1">
    <location>
        <begin position="66"/>
        <end position="92"/>
    </location>
</feature>
<sequence length="173" mass="19675">MSKGERNKKEQIGKIKSSSGESYYPLLLRSNAKTNESKNLDFPAAQTFSSFSNELFLTSGSFAAASPRLASPAQDRGAREKAKRLSERANESRNQLDFLEVGGQDEKYEAEDCFSKIPKAFFEKDFDISKNETALGLLEKKGFDGRFEDFVGFLGKVDVFYFYFRFVCLTRFR</sequence>
<dbReference type="EMBL" id="JBDODL010000021">
    <property type="protein sequence ID" value="MES1918157.1"/>
    <property type="molecule type" value="Genomic_DNA"/>
</dbReference>
<comment type="caution">
    <text evidence="2">The sequence shown here is derived from an EMBL/GenBank/DDBJ whole genome shotgun (WGS) entry which is preliminary data.</text>
</comment>
<keyword evidence="3" id="KW-1185">Reference proteome</keyword>
<reference evidence="2 3" key="1">
    <citation type="journal article" date="2024" name="BMC Biol.">
        <title>Comparative genomics of Ascetosporea gives new insight into the evolutionary basis for animal parasitism in Rhizaria.</title>
        <authorList>
            <person name="Hiltunen Thoren M."/>
            <person name="Onut-Brannstrom I."/>
            <person name="Alfjorden A."/>
            <person name="Peckova H."/>
            <person name="Swords F."/>
            <person name="Hooper C."/>
            <person name="Holzer A.S."/>
            <person name="Bass D."/>
            <person name="Burki F."/>
        </authorList>
    </citation>
    <scope>NUCLEOTIDE SEQUENCE [LARGE SCALE GENOMIC DNA]</scope>
    <source>
        <strain evidence="2">20-A016</strain>
    </source>
</reference>
<evidence type="ECO:0000313" key="3">
    <source>
        <dbReference type="Proteomes" id="UP001439008"/>
    </source>
</evidence>
<proteinExistence type="predicted"/>
<organism evidence="2 3">
    <name type="scientific">Bonamia ostreae</name>
    <dbReference type="NCBI Taxonomy" id="126728"/>
    <lineage>
        <taxon>Eukaryota</taxon>
        <taxon>Sar</taxon>
        <taxon>Rhizaria</taxon>
        <taxon>Endomyxa</taxon>
        <taxon>Ascetosporea</taxon>
        <taxon>Haplosporida</taxon>
        <taxon>Bonamia</taxon>
    </lineage>
</organism>